<accession>A0ABR2VNM8</accession>
<comment type="caution">
    <text evidence="7">The sequence shown here is derived from an EMBL/GenBank/DDBJ whole genome shotgun (WGS) entry which is preliminary data.</text>
</comment>
<dbReference type="GO" id="GO:0004467">
    <property type="term" value="F:long-chain fatty acid-CoA ligase activity"/>
    <property type="evidence" value="ECO:0007669"/>
    <property type="project" value="UniProtKB-EC"/>
</dbReference>
<dbReference type="InterPro" id="IPR000873">
    <property type="entry name" value="AMP-dep_synth/lig_dom"/>
</dbReference>
<keyword evidence="8" id="KW-1185">Reference proteome</keyword>
<evidence type="ECO:0000256" key="4">
    <source>
        <dbReference type="ARBA" id="ARBA00022840"/>
    </source>
</evidence>
<feature type="region of interest" description="Disordered" evidence="5">
    <location>
        <begin position="1"/>
        <end position="21"/>
    </location>
</feature>
<keyword evidence="3" id="KW-0547">Nucleotide-binding</keyword>
<dbReference type="EMBL" id="JASJQH010008772">
    <property type="protein sequence ID" value="KAK9686793.1"/>
    <property type="molecule type" value="Genomic_DNA"/>
</dbReference>
<evidence type="ECO:0000256" key="2">
    <source>
        <dbReference type="ARBA" id="ARBA00022598"/>
    </source>
</evidence>
<evidence type="ECO:0000313" key="8">
    <source>
        <dbReference type="Proteomes" id="UP001479436"/>
    </source>
</evidence>
<dbReference type="Pfam" id="PF00501">
    <property type="entry name" value="AMP-binding"/>
    <property type="match status" value="1"/>
</dbReference>
<keyword evidence="2 7" id="KW-0436">Ligase</keyword>
<gene>
    <name evidence="7" type="primary">FAA4_6</name>
    <name evidence="7" type="ORF">K7432_015043</name>
</gene>
<dbReference type="SUPFAM" id="SSF56801">
    <property type="entry name" value="Acetyl-CoA synthetase-like"/>
    <property type="match status" value="1"/>
</dbReference>
<evidence type="ECO:0000256" key="5">
    <source>
        <dbReference type="SAM" id="MobiDB-lite"/>
    </source>
</evidence>
<evidence type="ECO:0000259" key="6">
    <source>
        <dbReference type="Pfam" id="PF00501"/>
    </source>
</evidence>
<name>A0ABR2VNM8_9FUNG</name>
<sequence>MVKKLSVEVGTEKPQNETLPRRNYLSPDALLSKPHKDINTLADILPHMVRTRANKKALGYRKVEKVIEEQKEVTKMVGGVAQKEIKKWKYSQLGPYNWYTYTEVERISKELGCGLIKIGLSAGDKITIFNKTSPHWYMMSQACFSQSMTIVTAYETLGPDGLKHALNEGEITTLFTNADLLPVAQSIASQVPTLKNIIYTDEAAPVLIDSFKGDFPELEEPSSS</sequence>
<dbReference type="PANTHER" id="PTHR43272:SF83">
    <property type="entry name" value="ACYL-COA SYNTHETASE LONG-CHAIN, ISOFORM J"/>
    <property type="match status" value="1"/>
</dbReference>
<dbReference type="PANTHER" id="PTHR43272">
    <property type="entry name" value="LONG-CHAIN-FATTY-ACID--COA LIGASE"/>
    <property type="match status" value="1"/>
</dbReference>
<feature type="domain" description="AMP-dependent synthetase/ligase" evidence="6">
    <location>
        <begin position="88"/>
        <end position="203"/>
    </location>
</feature>
<comment type="similarity">
    <text evidence="1">Belongs to the ATP-dependent AMP-binding enzyme family.</text>
</comment>
<evidence type="ECO:0000313" key="7">
    <source>
        <dbReference type="EMBL" id="KAK9686793.1"/>
    </source>
</evidence>
<organism evidence="7 8">
    <name type="scientific">Basidiobolus ranarum</name>
    <dbReference type="NCBI Taxonomy" id="34480"/>
    <lineage>
        <taxon>Eukaryota</taxon>
        <taxon>Fungi</taxon>
        <taxon>Fungi incertae sedis</taxon>
        <taxon>Zoopagomycota</taxon>
        <taxon>Entomophthoromycotina</taxon>
        <taxon>Basidiobolomycetes</taxon>
        <taxon>Basidiobolales</taxon>
        <taxon>Basidiobolaceae</taxon>
        <taxon>Basidiobolus</taxon>
    </lineage>
</organism>
<dbReference type="EC" id="6.2.1.3" evidence="7"/>
<proteinExistence type="inferred from homology"/>
<protein>
    <submittedName>
        <fullName evidence="7">Long-chain fatty acid-CoA ligase</fullName>
        <ecNumber evidence="7">6.2.1.3</ecNumber>
    </submittedName>
</protein>
<keyword evidence="4" id="KW-0067">ATP-binding</keyword>
<evidence type="ECO:0000256" key="1">
    <source>
        <dbReference type="ARBA" id="ARBA00006432"/>
    </source>
</evidence>
<reference evidence="7 8" key="1">
    <citation type="submission" date="2023-04" db="EMBL/GenBank/DDBJ databases">
        <title>Genome of Basidiobolus ranarum AG-B5.</title>
        <authorList>
            <person name="Stajich J.E."/>
            <person name="Carter-House D."/>
            <person name="Gryganskyi A."/>
        </authorList>
    </citation>
    <scope>NUCLEOTIDE SEQUENCE [LARGE SCALE GENOMIC DNA]</scope>
    <source>
        <strain evidence="7 8">AG-B5</strain>
    </source>
</reference>
<dbReference type="Gene3D" id="3.40.50.12780">
    <property type="entry name" value="N-terminal domain of ligase-like"/>
    <property type="match status" value="1"/>
</dbReference>
<dbReference type="Proteomes" id="UP001479436">
    <property type="component" value="Unassembled WGS sequence"/>
</dbReference>
<evidence type="ECO:0000256" key="3">
    <source>
        <dbReference type="ARBA" id="ARBA00022741"/>
    </source>
</evidence>
<dbReference type="InterPro" id="IPR042099">
    <property type="entry name" value="ANL_N_sf"/>
</dbReference>